<protein>
    <submittedName>
        <fullName evidence="5">Uncharacterized conserved protein YutE, UPF0331/DUF86 family</fullName>
    </submittedName>
</protein>
<accession>A0A1I5V7E9</accession>
<organism evidence="5 6">
    <name type="scientific">Salibacterium halotolerans</name>
    <dbReference type="NCBI Taxonomy" id="1884432"/>
    <lineage>
        <taxon>Bacteria</taxon>
        <taxon>Bacillati</taxon>
        <taxon>Bacillota</taxon>
        <taxon>Bacilli</taxon>
        <taxon>Bacillales</taxon>
        <taxon>Bacillaceae</taxon>
    </lineage>
</organism>
<proteinExistence type="inferred from homology"/>
<dbReference type="EMBL" id="FOXD01000015">
    <property type="protein sequence ID" value="SFQ03449.1"/>
    <property type="molecule type" value="Genomic_DNA"/>
</dbReference>
<keyword evidence="2" id="KW-0540">Nuclease</keyword>
<keyword evidence="3" id="KW-0378">Hydrolase</keyword>
<keyword evidence="1" id="KW-1277">Toxin-antitoxin system</keyword>
<evidence type="ECO:0000256" key="3">
    <source>
        <dbReference type="ARBA" id="ARBA00022801"/>
    </source>
</evidence>
<evidence type="ECO:0000256" key="1">
    <source>
        <dbReference type="ARBA" id="ARBA00022649"/>
    </source>
</evidence>
<evidence type="ECO:0000256" key="2">
    <source>
        <dbReference type="ARBA" id="ARBA00022722"/>
    </source>
</evidence>
<dbReference type="GO" id="GO:0004540">
    <property type="term" value="F:RNA nuclease activity"/>
    <property type="evidence" value="ECO:0007669"/>
    <property type="project" value="InterPro"/>
</dbReference>
<dbReference type="NCBIfam" id="NF047751">
    <property type="entry name" value="HepT_toxin"/>
    <property type="match status" value="1"/>
</dbReference>
<dbReference type="InterPro" id="IPR008201">
    <property type="entry name" value="HepT-like"/>
</dbReference>
<dbReference type="PANTHER" id="PTHR33397">
    <property type="entry name" value="UPF0331 PROTEIN YUTE"/>
    <property type="match status" value="1"/>
</dbReference>
<dbReference type="STRING" id="1884432.SAMN05518683_11562"/>
<comment type="similarity">
    <text evidence="4">Belongs to the HepT RNase toxin family.</text>
</comment>
<evidence type="ECO:0000313" key="6">
    <source>
        <dbReference type="Proteomes" id="UP000198892"/>
    </source>
</evidence>
<sequence length="148" mass="16852">MYSTGLRRVDPCMTSDVVYNKVSTIERCIKRVYEEYADSPASLHNITKQDSIILNIQRACETSIDLAMHITAVEKLGLPQSSRDAFELLSGHGVITEDISKKMKAMVGFRNIAIHDYQELNMEIIQQIITRNLSEIKTFSEQIVAFMH</sequence>
<dbReference type="Gene3D" id="1.20.120.580">
    <property type="entry name" value="bsu32300-like"/>
    <property type="match status" value="1"/>
</dbReference>
<reference evidence="6" key="1">
    <citation type="submission" date="2016-10" db="EMBL/GenBank/DDBJ databases">
        <authorList>
            <person name="Varghese N."/>
            <person name="Submissions S."/>
        </authorList>
    </citation>
    <scope>NUCLEOTIDE SEQUENCE [LARGE SCALE GENOMIC DNA]</scope>
    <source>
        <strain evidence="6">S7</strain>
    </source>
</reference>
<evidence type="ECO:0000313" key="5">
    <source>
        <dbReference type="EMBL" id="SFQ03449.1"/>
    </source>
</evidence>
<name>A0A1I5V7E9_9BACI</name>
<dbReference type="PANTHER" id="PTHR33397:SF3">
    <property type="entry name" value="MRNA NUCLEASE HEPT"/>
    <property type="match status" value="1"/>
</dbReference>
<dbReference type="GO" id="GO:0110001">
    <property type="term" value="C:toxin-antitoxin complex"/>
    <property type="evidence" value="ECO:0007669"/>
    <property type="project" value="InterPro"/>
</dbReference>
<keyword evidence="6" id="KW-1185">Reference proteome</keyword>
<dbReference type="Proteomes" id="UP000198892">
    <property type="component" value="Unassembled WGS sequence"/>
</dbReference>
<dbReference type="Pfam" id="PF01934">
    <property type="entry name" value="HepT-like"/>
    <property type="match status" value="1"/>
</dbReference>
<gene>
    <name evidence="5" type="ORF">SAMN05518683_11562</name>
</gene>
<dbReference type="AlphaFoldDB" id="A0A1I5V7E9"/>
<dbReference type="InterPro" id="IPR037038">
    <property type="entry name" value="HepT-like_sf"/>
</dbReference>
<evidence type="ECO:0000256" key="4">
    <source>
        <dbReference type="ARBA" id="ARBA00024207"/>
    </source>
</evidence>
<dbReference type="InterPro" id="IPR052379">
    <property type="entry name" value="Type_VII_TA_RNase"/>
</dbReference>
<dbReference type="GO" id="GO:0016787">
    <property type="term" value="F:hydrolase activity"/>
    <property type="evidence" value="ECO:0007669"/>
    <property type="project" value="UniProtKB-KW"/>
</dbReference>